<evidence type="ECO:0000313" key="2">
    <source>
        <dbReference type="EMBL" id="RDH89331.1"/>
    </source>
</evidence>
<name>A0A370DV89_9GAMM</name>
<sequence length="240" mass="25178">MINSPPVADAGPDQPNAVTGVQVTLDGSGSSDPDTDPITFLWHFESVPPGSMMTDASLATPALEQPVFTPDIEGVYQLSLVVNDGQVNSTADTVNITATDPGGVCSNPLTLQTALPYLPGLGEMPSIIQINASGLDTIRVVSTTDPSAFLDVSALQAFTPDQNQISEANFITINGNWTIFSRTHDNPVSDTVSPSFILERQSDNIFFKVDVAFTGSDALAEVQIDSLTACRCGADAGDCP</sequence>
<dbReference type="Pfam" id="PF22352">
    <property type="entry name" value="K319L-like_PKD"/>
    <property type="match status" value="1"/>
</dbReference>
<accession>A0A370DV89</accession>
<comment type="caution">
    <text evidence="2">The sequence shown here is derived from an EMBL/GenBank/DDBJ whole genome shotgun (WGS) entry which is preliminary data.</text>
</comment>
<dbReference type="EMBL" id="QFXD01000222">
    <property type="protein sequence ID" value="RDH89331.1"/>
    <property type="molecule type" value="Genomic_DNA"/>
</dbReference>
<feature type="domain" description="PKD/Chitinase" evidence="1">
    <location>
        <begin position="7"/>
        <end position="101"/>
    </location>
</feature>
<organism evidence="2 3">
    <name type="scientific">endosymbiont of Lamellibrachia luymesi</name>
    <dbReference type="NCBI Taxonomy" id="2200907"/>
    <lineage>
        <taxon>Bacteria</taxon>
        <taxon>Pseudomonadati</taxon>
        <taxon>Pseudomonadota</taxon>
        <taxon>Gammaproteobacteria</taxon>
        <taxon>sulfur-oxidizing symbionts</taxon>
    </lineage>
</organism>
<dbReference type="Gene3D" id="2.60.40.10">
    <property type="entry name" value="Immunoglobulins"/>
    <property type="match status" value="1"/>
</dbReference>
<dbReference type="AlphaFoldDB" id="A0A370DV89"/>
<dbReference type="InterPro" id="IPR013783">
    <property type="entry name" value="Ig-like_fold"/>
</dbReference>
<dbReference type="CDD" id="cd00146">
    <property type="entry name" value="PKD"/>
    <property type="match status" value="1"/>
</dbReference>
<reference evidence="2 3" key="1">
    <citation type="journal article" date="2018" name="ISME J.">
        <title>Endosymbiont genomes yield clues of tubeworm success.</title>
        <authorList>
            <person name="Li Y."/>
            <person name="Liles M.R."/>
            <person name="Halanych K.M."/>
        </authorList>
    </citation>
    <scope>NUCLEOTIDE SEQUENCE [LARGE SCALE GENOMIC DNA]</scope>
    <source>
        <strain evidence="2">A1422</strain>
    </source>
</reference>
<dbReference type="InterPro" id="IPR022409">
    <property type="entry name" value="PKD/Chitinase_dom"/>
</dbReference>
<protein>
    <recommendedName>
        <fullName evidence="1">PKD/Chitinase domain-containing protein</fullName>
    </recommendedName>
</protein>
<proteinExistence type="predicted"/>
<dbReference type="Proteomes" id="UP000255508">
    <property type="component" value="Unassembled WGS sequence"/>
</dbReference>
<dbReference type="SUPFAM" id="SSF49299">
    <property type="entry name" value="PKD domain"/>
    <property type="match status" value="1"/>
</dbReference>
<evidence type="ECO:0000259" key="1">
    <source>
        <dbReference type="SMART" id="SM00089"/>
    </source>
</evidence>
<gene>
    <name evidence="2" type="ORF">DIZ79_12385</name>
</gene>
<dbReference type="SMART" id="SM00089">
    <property type="entry name" value="PKD"/>
    <property type="match status" value="1"/>
</dbReference>
<evidence type="ECO:0000313" key="3">
    <source>
        <dbReference type="Proteomes" id="UP000255508"/>
    </source>
</evidence>
<dbReference type="InterPro" id="IPR035986">
    <property type="entry name" value="PKD_dom_sf"/>
</dbReference>